<comment type="caution">
    <text evidence="2">The sequence shown here is derived from an EMBL/GenBank/DDBJ whole genome shotgun (WGS) entry which is preliminary data.</text>
</comment>
<evidence type="ECO:0000313" key="3">
    <source>
        <dbReference type="Proteomes" id="UP000469949"/>
    </source>
</evidence>
<gene>
    <name evidence="2" type="ORF">F8B43_0296</name>
</gene>
<proteinExistence type="predicted"/>
<name>A0A833JAF8_9HYPH</name>
<organism evidence="2 3">
    <name type="scientific">Methylorubrum populi</name>
    <dbReference type="NCBI Taxonomy" id="223967"/>
    <lineage>
        <taxon>Bacteria</taxon>
        <taxon>Pseudomonadati</taxon>
        <taxon>Pseudomonadota</taxon>
        <taxon>Alphaproteobacteria</taxon>
        <taxon>Hyphomicrobiales</taxon>
        <taxon>Methylobacteriaceae</taxon>
        <taxon>Methylorubrum</taxon>
    </lineage>
</organism>
<sequence length="57" mass="6729">MRRRGLVPQGPTVIGWPERREAHPHRICSQRQPRVRSDMTMSFDAASRIRLFLETIK</sequence>
<reference evidence="2 3" key="1">
    <citation type="submission" date="2019-10" db="EMBL/GenBank/DDBJ databases">
        <title>Draft Genome Sequence of the Caffeine Degrading Methylotroph Methylorubrum populi PINKEL.</title>
        <authorList>
            <person name="Dawson S.C."/>
            <person name="Zhang X."/>
            <person name="Wright M.E."/>
            <person name="Sharma G."/>
            <person name="Langner J.T."/>
            <person name="Ditty J.L."/>
            <person name="Subuyuj G.A."/>
        </authorList>
    </citation>
    <scope>NUCLEOTIDE SEQUENCE [LARGE SCALE GENOMIC DNA]</scope>
    <source>
        <strain evidence="2 3">Pinkel</strain>
    </source>
</reference>
<evidence type="ECO:0000256" key="1">
    <source>
        <dbReference type="SAM" id="MobiDB-lite"/>
    </source>
</evidence>
<dbReference type="EMBL" id="WEKV01000002">
    <property type="protein sequence ID" value="KAB7787843.1"/>
    <property type="molecule type" value="Genomic_DNA"/>
</dbReference>
<accession>A0A833JAF8</accession>
<evidence type="ECO:0000313" key="2">
    <source>
        <dbReference type="EMBL" id="KAB7787843.1"/>
    </source>
</evidence>
<dbReference type="Proteomes" id="UP000469949">
    <property type="component" value="Unassembled WGS sequence"/>
</dbReference>
<dbReference type="AlphaFoldDB" id="A0A833JAF8"/>
<feature type="region of interest" description="Disordered" evidence="1">
    <location>
        <begin position="1"/>
        <end position="33"/>
    </location>
</feature>
<protein>
    <submittedName>
        <fullName evidence="2">Uncharacterized protein</fullName>
    </submittedName>
</protein>